<evidence type="ECO:0000313" key="5">
    <source>
        <dbReference type="Proteomes" id="UP000014760"/>
    </source>
</evidence>
<reference evidence="4" key="3">
    <citation type="submission" date="2015-06" db="UniProtKB">
        <authorList>
            <consortium name="EnsemblMetazoa"/>
        </authorList>
    </citation>
    <scope>IDENTIFICATION</scope>
</reference>
<feature type="compositionally biased region" description="Polar residues" evidence="1">
    <location>
        <begin position="311"/>
        <end position="322"/>
    </location>
</feature>
<reference evidence="5" key="1">
    <citation type="submission" date="2012-12" db="EMBL/GenBank/DDBJ databases">
        <authorList>
            <person name="Hellsten U."/>
            <person name="Grimwood J."/>
            <person name="Chapman J.A."/>
            <person name="Shapiro H."/>
            <person name="Aerts A."/>
            <person name="Otillar R.P."/>
            <person name="Terry A.Y."/>
            <person name="Boore J.L."/>
            <person name="Simakov O."/>
            <person name="Marletaz F."/>
            <person name="Cho S.-J."/>
            <person name="Edsinger-Gonzales E."/>
            <person name="Havlak P."/>
            <person name="Kuo D.-H."/>
            <person name="Larsson T."/>
            <person name="Lv J."/>
            <person name="Arendt D."/>
            <person name="Savage R."/>
            <person name="Osoegawa K."/>
            <person name="de Jong P."/>
            <person name="Lindberg D.R."/>
            <person name="Seaver E.C."/>
            <person name="Weisblat D.A."/>
            <person name="Putnam N.H."/>
            <person name="Grigoriev I.V."/>
            <person name="Rokhsar D.S."/>
        </authorList>
    </citation>
    <scope>NUCLEOTIDE SEQUENCE</scope>
    <source>
        <strain evidence="5">I ESC-2004</strain>
    </source>
</reference>
<feature type="region of interest" description="Disordered" evidence="1">
    <location>
        <begin position="117"/>
        <end position="223"/>
    </location>
</feature>
<evidence type="ECO:0000313" key="4">
    <source>
        <dbReference type="EnsemblMetazoa" id="CapteP227291"/>
    </source>
</evidence>
<organism evidence="3">
    <name type="scientific">Capitella teleta</name>
    <name type="common">Polychaete worm</name>
    <dbReference type="NCBI Taxonomy" id="283909"/>
    <lineage>
        <taxon>Eukaryota</taxon>
        <taxon>Metazoa</taxon>
        <taxon>Spiralia</taxon>
        <taxon>Lophotrochozoa</taxon>
        <taxon>Annelida</taxon>
        <taxon>Polychaeta</taxon>
        <taxon>Sedentaria</taxon>
        <taxon>Scolecida</taxon>
        <taxon>Capitellidae</taxon>
        <taxon>Capitella</taxon>
    </lineage>
</organism>
<name>R7UMX3_CAPTE</name>
<reference evidence="3 5" key="2">
    <citation type="journal article" date="2013" name="Nature">
        <title>Insights into bilaterian evolution from three spiralian genomes.</title>
        <authorList>
            <person name="Simakov O."/>
            <person name="Marletaz F."/>
            <person name="Cho S.J."/>
            <person name="Edsinger-Gonzales E."/>
            <person name="Havlak P."/>
            <person name="Hellsten U."/>
            <person name="Kuo D.H."/>
            <person name="Larsson T."/>
            <person name="Lv J."/>
            <person name="Arendt D."/>
            <person name="Savage R."/>
            <person name="Osoegawa K."/>
            <person name="de Jong P."/>
            <person name="Grimwood J."/>
            <person name="Chapman J.A."/>
            <person name="Shapiro H."/>
            <person name="Aerts A."/>
            <person name="Otillar R.P."/>
            <person name="Terry A.Y."/>
            <person name="Boore J.L."/>
            <person name="Grigoriev I.V."/>
            <person name="Lindberg D.R."/>
            <person name="Seaver E.C."/>
            <person name="Weisblat D.A."/>
            <person name="Putnam N.H."/>
            <person name="Rokhsar D.S."/>
        </authorList>
    </citation>
    <scope>NUCLEOTIDE SEQUENCE</scope>
    <source>
        <strain evidence="3 5">I ESC-2004</strain>
    </source>
</reference>
<keyword evidence="2" id="KW-0812">Transmembrane</keyword>
<keyword evidence="5" id="KW-1185">Reference proteome</keyword>
<feature type="compositionally biased region" description="Low complexity" evidence="1">
    <location>
        <begin position="117"/>
        <end position="211"/>
    </location>
</feature>
<gene>
    <name evidence="3" type="ORF">CAPTEDRAFT_227291</name>
</gene>
<feature type="transmembrane region" description="Helical" evidence="2">
    <location>
        <begin position="48"/>
        <end position="70"/>
    </location>
</feature>
<keyword evidence="2" id="KW-0472">Membrane</keyword>
<dbReference type="HOGENOM" id="CLU_546591_0_0_1"/>
<accession>R7UMX3</accession>
<evidence type="ECO:0000256" key="1">
    <source>
        <dbReference type="SAM" id="MobiDB-lite"/>
    </source>
</evidence>
<proteinExistence type="predicted"/>
<dbReference type="AlphaFoldDB" id="R7UMX3"/>
<keyword evidence="2" id="KW-1133">Transmembrane helix</keyword>
<protein>
    <submittedName>
        <fullName evidence="3 4">Uncharacterized protein</fullName>
    </submittedName>
</protein>
<dbReference type="EMBL" id="AMQN01007885">
    <property type="status" value="NOT_ANNOTATED_CDS"/>
    <property type="molecule type" value="Genomic_DNA"/>
</dbReference>
<feature type="region of interest" description="Disordered" evidence="1">
    <location>
        <begin position="459"/>
        <end position="499"/>
    </location>
</feature>
<feature type="region of interest" description="Disordered" evidence="1">
    <location>
        <begin position="298"/>
        <end position="341"/>
    </location>
</feature>
<dbReference type="EMBL" id="KB301649">
    <property type="protein sequence ID" value="ELU05292.1"/>
    <property type="molecule type" value="Genomic_DNA"/>
</dbReference>
<evidence type="ECO:0000313" key="3">
    <source>
        <dbReference type="EMBL" id="ELU05292.1"/>
    </source>
</evidence>
<evidence type="ECO:0000256" key="2">
    <source>
        <dbReference type="SAM" id="Phobius"/>
    </source>
</evidence>
<sequence>MAEHTRYNAVNNCSQSKKKKIQSWHLLRFPSPERIRNRQVRLKAPINLLKVLLPLFAVIAIFSLLTALWLKCKYTERIKNYLNVPIERVQTTERPMTERINNKTSDYVCLGDSCEASSSSSTNSSELSPSSTQTKHSSLSSSSGFSGDSPNPSSVTSSELPPSDPSSSSGFTGDSSKTSSFTSSDDLCPPTSTSDSQSSSSGINSSPSLTSNQGPSSSTGVYMRVRYKDITPKEPAKEICVDSNDRDLLAVCLSNNTSDCSSVGLESPIEDDYCRQAKIHSSAPLEEPNEIRVDDDDPELAAHLAKRVETPCSSQSTVLEMSTESKKRHSPHQSAAGDFESETVVDSSCSIEMENLGDAGTTSDHDAEEVPSDVEGTDATADVQVESSQCILTQFGDKADNFPSSILPSITRSNILPSLSDTNSVPESRILPSFCIPTPSTSPFHLDGGVSPDEGIHSMEFPENGTISEDPSDRLEEDLDGNIPTYGGHYITGAHESQA</sequence>
<dbReference type="Proteomes" id="UP000014760">
    <property type="component" value="Unassembled WGS sequence"/>
</dbReference>
<dbReference type="EnsemblMetazoa" id="CapteT227291">
    <property type="protein sequence ID" value="CapteP227291"/>
    <property type="gene ID" value="CapteG227291"/>
</dbReference>